<dbReference type="Proteomes" id="UP000006038">
    <property type="component" value="Chromosome 10"/>
</dbReference>
<keyword evidence="2" id="KW-1185">Reference proteome</keyword>
<dbReference type="AlphaFoldDB" id="J3N596"/>
<dbReference type="EnsemblPlants" id="OB10G26940.1">
    <property type="protein sequence ID" value="OB10G26940.1"/>
    <property type="gene ID" value="OB10G26940"/>
</dbReference>
<sequence>MAENSWALSSILCRKQKQTECIKRQLEKKNSNHREECSSWYSIRQSVNHAKLHPVCPDFLAAEVELLYNFRISQVD</sequence>
<reference evidence="1" key="2">
    <citation type="submission" date="2013-04" db="UniProtKB">
        <authorList>
            <consortium name="EnsemblPlants"/>
        </authorList>
    </citation>
    <scope>IDENTIFICATION</scope>
</reference>
<dbReference type="Gramene" id="OB10G26940.1">
    <property type="protein sequence ID" value="OB10G26940.1"/>
    <property type="gene ID" value="OB10G26940"/>
</dbReference>
<evidence type="ECO:0000313" key="1">
    <source>
        <dbReference type="EnsemblPlants" id="OB10G26940.1"/>
    </source>
</evidence>
<evidence type="ECO:0000313" key="2">
    <source>
        <dbReference type="Proteomes" id="UP000006038"/>
    </source>
</evidence>
<organism evidence="1">
    <name type="scientific">Oryza brachyantha</name>
    <name type="common">malo sina</name>
    <dbReference type="NCBI Taxonomy" id="4533"/>
    <lineage>
        <taxon>Eukaryota</taxon>
        <taxon>Viridiplantae</taxon>
        <taxon>Streptophyta</taxon>
        <taxon>Embryophyta</taxon>
        <taxon>Tracheophyta</taxon>
        <taxon>Spermatophyta</taxon>
        <taxon>Magnoliopsida</taxon>
        <taxon>Liliopsida</taxon>
        <taxon>Poales</taxon>
        <taxon>Poaceae</taxon>
        <taxon>BOP clade</taxon>
        <taxon>Oryzoideae</taxon>
        <taxon>Oryzeae</taxon>
        <taxon>Oryzinae</taxon>
        <taxon>Oryza</taxon>
    </lineage>
</organism>
<proteinExistence type="predicted"/>
<name>J3N596_ORYBR</name>
<accession>J3N596</accession>
<protein>
    <submittedName>
        <fullName evidence="1">Uncharacterized protein</fullName>
    </submittedName>
</protein>
<reference evidence="1" key="1">
    <citation type="journal article" date="2013" name="Nat. Commun.">
        <title>Whole-genome sequencing of Oryza brachyantha reveals mechanisms underlying Oryza genome evolution.</title>
        <authorList>
            <person name="Chen J."/>
            <person name="Huang Q."/>
            <person name="Gao D."/>
            <person name="Wang J."/>
            <person name="Lang Y."/>
            <person name="Liu T."/>
            <person name="Li B."/>
            <person name="Bai Z."/>
            <person name="Luis Goicoechea J."/>
            <person name="Liang C."/>
            <person name="Chen C."/>
            <person name="Zhang W."/>
            <person name="Sun S."/>
            <person name="Liao Y."/>
            <person name="Zhang X."/>
            <person name="Yang L."/>
            <person name="Song C."/>
            <person name="Wang M."/>
            <person name="Shi J."/>
            <person name="Liu G."/>
            <person name="Liu J."/>
            <person name="Zhou H."/>
            <person name="Zhou W."/>
            <person name="Yu Q."/>
            <person name="An N."/>
            <person name="Chen Y."/>
            <person name="Cai Q."/>
            <person name="Wang B."/>
            <person name="Liu B."/>
            <person name="Min J."/>
            <person name="Huang Y."/>
            <person name="Wu H."/>
            <person name="Li Z."/>
            <person name="Zhang Y."/>
            <person name="Yin Y."/>
            <person name="Song W."/>
            <person name="Jiang J."/>
            <person name="Jackson S.A."/>
            <person name="Wing R.A."/>
            <person name="Wang J."/>
            <person name="Chen M."/>
        </authorList>
    </citation>
    <scope>NUCLEOTIDE SEQUENCE [LARGE SCALE GENOMIC DNA]</scope>
    <source>
        <strain evidence="1">cv. IRGC 101232</strain>
    </source>
</reference>
<dbReference type="HOGENOM" id="CLU_2658446_0_0_1"/>